<dbReference type="AlphaFoldDB" id="A0AAV8Q6P0"/>
<name>A0AAV8Q6P0_ENSVE</name>
<feature type="compositionally biased region" description="Low complexity" evidence="1">
    <location>
        <begin position="103"/>
        <end position="113"/>
    </location>
</feature>
<comment type="caution">
    <text evidence="2">The sequence shown here is derived from an EMBL/GenBank/DDBJ whole genome shotgun (WGS) entry which is preliminary data.</text>
</comment>
<reference evidence="2 3" key="1">
    <citation type="submission" date="2022-12" db="EMBL/GenBank/DDBJ databases">
        <title>Chromosome-scale assembly of the Ensete ventricosum genome.</title>
        <authorList>
            <person name="Dussert Y."/>
            <person name="Stocks J."/>
            <person name="Wendawek A."/>
            <person name="Woldeyes F."/>
            <person name="Nichols R.A."/>
            <person name="Borrell J.S."/>
        </authorList>
    </citation>
    <scope>NUCLEOTIDE SEQUENCE [LARGE SCALE GENOMIC DNA]</scope>
    <source>
        <strain evidence="3">cv. Maze</strain>
        <tissue evidence="2">Seeds</tissue>
    </source>
</reference>
<evidence type="ECO:0000313" key="2">
    <source>
        <dbReference type="EMBL" id="KAJ8464589.1"/>
    </source>
</evidence>
<dbReference type="PANTHER" id="PTHR36051">
    <property type="entry name" value="DYNAMIN"/>
    <property type="match status" value="1"/>
</dbReference>
<sequence length="236" mass="26387">MDPRRFLEARNGQRPIQSRVIPAVQKVLTAARGATDAFSGVGRHVNSSLQKLGFKNIEVGIRCRVDLGHGFGVGPGQSSTKVLSGTPVENAQLSSENVMDLKSGSTGSSYGYSMNDERPAEAARHSPHASKETPLEKSVASRTEKVINSFLQDPLFNDAEAGNLWTENDILQMVLKHQRAIEELIEENQKLRQILIEDFKVSRCRLQTKDVSRTEVYYPCSDCFKCRIRRRRKAAR</sequence>
<feature type="compositionally biased region" description="Basic and acidic residues" evidence="1">
    <location>
        <begin position="115"/>
        <end position="135"/>
    </location>
</feature>
<accession>A0AAV8Q6P0</accession>
<dbReference type="PANTHER" id="PTHR36051:SF2">
    <property type="entry name" value="DYNAMIN"/>
    <property type="match status" value="1"/>
</dbReference>
<gene>
    <name evidence="2" type="ORF">OPV22_027141</name>
</gene>
<dbReference type="Proteomes" id="UP001222027">
    <property type="component" value="Unassembled WGS sequence"/>
</dbReference>
<proteinExistence type="predicted"/>
<evidence type="ECO:0000256" key="1">
    <source>
        <dbReference type="SAM" id="MobiDB-lite"/>
    </source>
</evidence>
<dbReference type="EMBL" id="JAQQAF010000008">
    <property type="protein sequence ID" value="KAJ8464589.1"/>
    <property type="molecule type" value="Genomic_DNA"/>
</dbReference>
<protein>
    <submittedName>
        <fullName evidence="2">Uncharacterized protein</fullName>
    </submittedName>
</protein>
<evidence type="ECO:0000313" key="3">
    <source>
        <dbReference type="Proteomes" id="UP001222027"/>
    </source>
</evidence>
<keyword evidence="3" id="KW-1185">Reference proteome</keyword>
<organism evidence="2 3">
    <name type="scientific">Ensete ventricosum</name>
    <name type="common">Abyssinian banana</name>
    <name type="synonym">Musa ensete</name>
    <dbReference type="NCBI Taxonomy" id="4639"/>
    <lineage>
        <taxon>Eukaryota</taxon>
        <taxon>Viridiplantae</taxon>
        <taxon>Streptophyta</taxon>
        <taxon>Embryophyta</taxon>
        <taxon>Tracheophyta</taxon>
        <taxon>Spermatophyta</taxon>
        <taxon>Magnoliopsida</taxon>
        <taxon>Liliopsida</taxon>
        <taxon>Zingiberales</taxon>
        <taxon>Musaceae</taxon>
        <taxon>Ensete</taxon>
    </lineage>
</organism>
<feature type="region of interest" description="Disordered" evidence="1">
    <location>
        <begin position="95"/>
        <end position="139"/>
    </location>
</feature>